<evidence type="ECO:0000256" key="10">
    <source>
        <dbReference type="RuleBase" id="RU364128"/>
    </source>
</evidence>
<comment type="subcellular location">
    <subcellularLocation>
        <location evidence="10">Mitochondrion inner membrane</location>
        <topology evidence="10">Multi-pass membrane protein</topology>
    </subcellularLocation>
</comment>
<comment type="caution">
    <text evidence="12">The sequence shown here is derived from an EMBL/GenBank/DDBJ whole genome shotgun (WGS) entry which is preliminary data.</text>
</comment>
<evidence type="ECO:0000256" key="3">
    <source>
        <dbReference type="ARBA" id="ARBA00022792"/>
    </source>
</evidence>
<dbReference type="PANTHER" id="PTHR31961:SF3">
    <property type="entry name" value="SENSITIVE TO HIGH EXPRESSION PROTEIN 9, MITOCHONDRIAL"/>
    <property type="match status" value="1"/>
</dbReference>
<organism evidence="12 13">
    <name type="scientific">Zygosaccharomyces mellis</name>
    <dbReference type="NCBI Taxonomy" id="42258"/>
    <lineage>
        <taxon>Eukaryota</taxon>
        <taxon>Fungi</taxon>
        <taxon>Dikarya</taxon>
        <taxon>Ascomycota</taxon>
        <taxon>Saccharomycotina</taxon>
        <taxon>Saccharomycetes</taxon>
        <taxon>Saccharomycetales</taxon>
        <taxon>Saccharomycetaceae</taxon>
        <taxon>Zygosaccharomyces</taxon>
    </lineage>
</organism>
<evidence type="ECO:0000256" key="9">
    <source>
        <dbReference type="ARBA" id="ARBA00024807"/>
    </source>
</evidence>
<protein>
    <recommendedName>
        <fullName evidence="10">Sensitive to high expression protein 9, mitochondrial</fullName>
    </recommendedName>
</protein>
<dbReference type="OrthoDB" id="5595506at2759"/>
<reference evidence="12 13" key="1">
    <citation type="submission" date="2019-01" db="EMBL/GenBank/DDBJ databases">
        <title>Draft Genome Sequencing of Zygosaccharomyces mellis Ca-7.</title>
        <authorList>
            <person name="Shiwa Y."/>
            <person name="Kanesaki Y."/>
            <person name="Ishige T."/>
            <person name="Mura K."/>
            <person name="Hori T."/>
            <person name="Tamura T."/>
        </authorList>
    </citation>
    <scope>NUCLEOTIDE SEQUENCE [LARGE SCALE GENOMIC DNA]</scope>
    <source>
        <strain evidence="12 13">Ca-7</strain>
    </source>
</reference>
<keyword evidence="6 11" id="KW-0175">Coiled coil</keyword>
<keyword evidence="7 10" id="KW-0496">Mitochondrion</keyword>
<dbReference type="Proteomes" id="UP000301737">
    <property type="component" value="Unassembled WGS sequence"/>
</dbReference>
<feature type="transmembrane region" description="Helical" evidence="10">
    <location>
        <begin position="292"/>
        <end position="312"/>
    </location>
</feature>
<evidence type="ECO:0000256" key="11">
    <source>
        <dbReference type="SAM" id="Coils"/>
    </source>
</evidence>
<evidence type="ECO:0000256" key="4">
    <source>
        <dbReference type="ARBA" id="ARBA00022946"/>
    </source>
</evidence>
<comment type="function">
    <text evidence="9">Required for the maintenance of the structure of the mitochondrial inner membrane. Involved in mitochondrial morphology. Causes growth arrest when highly overexpressed.</text>
</comment>
<keyword evidence="4 10" id="KW-0809">Transit peptide</keyword>
<dbReference type="PANTHER" id="PTHR31961">
    <property type="entry name" value="SENSITIVE TO HIGH EXPRESSION PROTEIN 9, MITOCHONDRIAL"/>
    <property type="match status" value="1"/>
</dbReference>
<dbReference type="AlphaFoldDB" id="A0A4C2E0Z4"/>
<evidence type="ECO:0000256" key="2">
    <source>
        <dbReference type="ARBA" id="ARBA00022692"/>
    </source>
</evidence>
<keyword evidence="2 10" id="KW-0812">Transmembrane</keyword>
<feature type="coiled-coil region" evidence="11">
    <location>
        <begin position="173"/>
        <end position="221"/>
    </location>
</feature>
<gene>
    <name evidence="12" type="primary">SHE9</name>
    <name evidence="12" type="ORF">ZYGM_002335</name>
</gene>
<dbReference type="InterPro" id="IPR008839">
    <property type="entry name" value="MDM33_fungi"/>
</dbReference>
<evidence type="ECO:0000256" key="6">
    <source>
        <dbReference type="ARBA" id="ARBA00023054"/>
    </source>
</evidence>
<accession>A0A4C2E0Z4</accession>
<evidence type="ECO:0000256" key="5">
    <source>
        <dbReference type="ARBA" id="ARBA00022989"/>
    </source>
</evidence>
<dbReference type="EMBL" id="BIMX01000003">
    <property type="protein sequence ID" value="GCE97827.1"/>
    <property type="molecule type" value="Genomic_DNA"/>
</dbReference>
<sequence length="451" mass="53231">MLIARPFGYFIRPESLPLVKYSSLRIPVRRFSIYKCIGQGYKEPSSGRNSNLKQKNTKSWLEPRWDNVKVKLDDTRQMVNKYATQLQYHFGKARDAIRDANKKIAEQEKDRSNQKLNYNKDIENNGQIQGLPSEREIYRHKWSRKLEFYLDSLQETLFTATRALNDVTGYSSIQKLRKSIELMESTLEETRSDLRMLKDRYATAIEERTRSQRELNELLQRKSAWAPEELERFTRLYKDDAMNLKKERELKSEVNTMEIKQEKLNDDLYRAILTRYHEEQIWSDKIRRTSTWGTFLLMSVNIVLFLVFQLLLEPWKRRRLTSSFEDKVKQALDQHADEQTAALKDLSATVNKGKGTQNSITTNDEQIIAIAPTSKEIPETTANYFYKKPLKFCYTIREYTIQLWRWVKVKAAQFDPSDTLNLHSQKTLTNLQLYAYSIFLLVCGTTISYII</sequence>
<dbReference type="GO" id="GO:0007007">
    <property type="term" value="P:inner mitochondrial membrane organization"/>
    <property type="evidence" value="ECO:0007669"/>
    <property type="project" value="TreeGrafter"/>
</dbReference>
<comment type="subunit">
    <text evidence="10">Homooligomer.</text>
</comment>
<keyword evidence="8 10" id="KW-0472">Membrane</keyword>
<name>A0A4C2E0Z4_9SACH</name>
<proteinExistence type="inferred from homology"/>
<feature type="coiled-coil region" evidence="11">
    <location>
        <begin position="90"/>
        <end position="117"/>
    </location>
</feature>
<comment type="similarity">
    <text evidence="1 10">Belongs to the SHE9 family.</text>
</comment>
<dbReference type="GO" id="GO:0005743">
    <property type="term" value="C:mitochondrial inner membrane"/>
    <property type="evidence" value="ECO:0007669"/>
    <property type="project" value="UniProtKB-SubCell"/>
</dbReference>
<evidence type="ECO:0000313" key="12">
    <source>
        <dbReference type="EMBL" id="GCE97827.1"/>
    </source>
</evidence>
<evidence type="ECO:0000256" key="1">
    <source>
        <dbReference type="ARBA" id="ARBA00007472"/>
    </source>
</evidence>
<evidence type="ECO:0000256" key="8">
    <source>
        <dbReference type="ARBA" id="ARBA00023136"/>
    </source>
</evidence>
<feature type="transmembrane region" description="Helical" evidence="10">
    <location>
        <begin position="433"/>
        <end position="450"/>
    </location>
</feature>
<dbReference type="Pfam" id="PF05546">
    <property type="entry name" value="She9_MDM33"/>
    <property type="match status" value="1"/>
</dbReference>
<evidence type="ECO:0000313" key="13">
    <source>
        <dbReference type="Proteomes" id="UP000301737"/>
    </source>
</evidence>
<evidence type="ECO:0000256" key="7">
    <source>
        <dbReference type="ARBA" id="ARBA00023128"/>
    </source>
</evidence>
<keyword evidence="5 10" id="KW-1133">Transmembrane helix</keyword>
<keyword evidence="13" id="KW-1185">Reference proteome</keyword>
<keyword evidence="3 10" id="KW-0999">Mitochondrion inner membrane</keyword>